<comment type="caution">
    <text evidence="2">The sequence shown here is derived from an EMBL/GenBank/DDBJ whole genome shotgun (WGS) entry which is preliminary data.</text>
</comment>
<dbReference type="EMBL" id="JAXOVC010000010">
    <property type="protein sequence ID" value="KAK4496469.1"/>
    <property type="molecule type" value="Genomic_DNA"/>
</dbReference>
<feature type="compositionally biased region" description="Polar residues" evidence="1">
    <location>
        <begin position="38"/>
        <end position="50"/>
    </location>
</feature>
<evidence type="ECO:0000313" key="3">
    <source>
        <dbReference type="Proteomes" id="UP001305779"/>
    </source>
</evidence>
<sequence>MRTVLRASTITRTTLPRTTLPRTTRTLHASATKPKPATISSTHIEPPTTNADAGNYLTGASTLSLGDAAFLLLGGSVALWLGTKAVEEVKDVVWPEVKWVGKKVVEKDGWNGRQDMGLSLPLIWILAVTESGNP</sequence>
<keyword evidence="3" id="KW-1185">Reference proteome</keyword>
<feature type="region of interest" description="Disordered" evidence="1">
    <location>
        <begin position="23"/>
        <end position="50"/>
    </location>
</feature>
<name>A0ABR0E562_ZASCE</name>
<protein>
    <submittedName>
        <fullName evidence="2">Uncharacterized protein</fullName>
    </submittedName>
</protein>
<accession>A0ABR0E562</accession>
<reference evidence="2 3" key="1">
    <citation type="journal article" date="2023" name="G3 (Bethesda)">
        <title>A chromosome-level genome assembly of Zasmidium syzygii isolated from banana leaves.</title>
        <authorList>
            <person name="van Westerhoven A.C."/>
            <person name="Mehrabi R."/>
            <person name="Talebi R."/>
            <person name="Steentjes M.B.F."/>
            <person name="Corcolon B."/>
            <person name="Chong P.A."/>
            <person name="Kema G.H.J."/>
            <person name="Seidl M.F."/>
        </authorList>
    </citation>
    <scope>NUCLEOTIDE SEQUENCE [LARGE SCALE GENOMIC DNA]</scope>
    <source>
        <strain evidence="2 3">P124</strain>
    </source>
</reference>
<gene>
    <name evidence="2" type="ORF">PRZ48_012449</name>
</gene>
<proteinExistence type="predicted"/>
<evidence type="ECO:0000313" key="2">
    <source>
        <dbReference type="EMBL" id="KAK4496469.1"/>
    </source>
</evidence>
<dbReference type="Proteomes" id="UP001305779">
    <property type="component" value="Unassembled WGS sequence"/>
</dbReference>
<evidence type="ECO:0000256" key="1">
    <source>
        <dbReference type="SAM" id="MobiDB-lite"/>
    </source>
</evidence>
<organism evidence="2 3">
    <name type="scientific">Zasmidium cellare</name>
    <name type="common">Wine cellar mold</name>
    <name type="synonym">Racodium cellare</name>
    <dbReference type="NCBI Taxonomy" id="395010"/>
    <lineage>
        <taxon>Eukaryota</taxon>
        <taxon>Fungi</taxon>
        <taxon>Dikarya</taxon>
        <taxon>Ascomycota</taxon>
        <taxon>Pezizomycotina</taxon>
        <taxon>Dothideomycetes</taxon>
        <taxon>Dothideomycetidae</taxon>
        <taxon>Mycosphaerellales</taxon>
        <taxon>Mycosphaerellaceae</taxon>
        <taxon>Zasmidium</taxon>
    </lineage>
</organism>